<comment type="caution">
    <text evidence="1">The sequence shown here is derived from an EMBL/GenBank/DDBJ whole genome shotgun (WGS) entry which is preliminary data.</text>
</comment>
<organism evidence="1 2">
    <name type="scientific">Collibacillus ludicampi</name>
    <dbReference type="NCBI Taxonomy" id="2771369"/>
    <lineage>
        <taxon>Bacteria</taxon>
        <taxon>Bacillati</taxon>
        <taxon>Bacillota</taxon>
        <taxon>Bacilli</taxon>
        <taxon>Bacillales</taxon>
        <taxon>Alicyclobacillaceae</taxon>
        <taxon>Collibacillus</taxon>
    </lineage>
</organism>
<name>A0AAV4LAV5_9BACL</name>
<keyword evidence="2" id="KW-1185">Reference proteome</keyword>
<evidence type="ECO:0000313" key="1">
    <source>
        <dbReference type="EMBL" id="GIM44905.1"/>
    </source>
</evidence>
<dbReference type="AlphaFoldDB" id="A0AAV4LAV5"/>
<gene>
    <name evidence="1" type="ORF">DNHGIG_04540</name>
</gene>
<dbReference type="EMBL" id="BOQE01000001">
    <property type="protein sequence ID" value="GIM44905.1"/>
    <property type="molecule type" value="Genomic_DNA"/>
</dbReference>
<evidence type="ECO:0000313" key="2">
    <source>
        <dbReference type="Proteomes" id="UP001057291"/>
    </source>
</evidence>
<accession>A0AAV4LAV5</accession>
<sequence>MNIEKAVDDFCQYIWDEYEKNPEILPAEVTINHVGTGVIAKIDQDGLYFEANGQEFDMDEWFMQNNFTSDTLGINPLH</sequence>
<dbReference type="Proteomes" id="UP001057291">
    <property type="component" value="Unassembled WGS sequence"/>
</dbReference>
<reference evidence="1" key="1">
    <citation type="journal article" date="2023" name="Int. J. Syst. Evol. Microbiol.">
        <title>Collibacillus ludicampi gen. nov., sp. nov., a new soil bacterium of the family Alicyclobacillaceae.</title>
        <authorList>
            <person name="Jojima T."/>
            <person name="Ioku Y."/>
            <person name="Fukuta Y."/>
            <person name="Shirasaka N."/>
            <person name="Matsumura Y."/>
            <person name="Mori M."/>
        </authorList>
    </citation>
    <scope>NUCLEOTIDE SEQUENCE</scope>
    <source>
        <strain evidence="1">TP075</strain>
    </source>
</reference>
<dbReference type="RefSeq" id="WP_282198156.1">
    <property type="nucleotide sequence ID" value="NZ_BOQE01000001.1"/>
</dbReference>
<protein>
    <submittedName>
        <fullName evidence="1">Uncharacterized protein</fullName>
    </submittedName>
</protein>
<proteinExistence type="predicted"/>